<proteinExistence type="predicted"/>
<comment type="caution">
    <text evidence="1">The sequence shown here is derived from an EMBL/GenBank/DDBJ whole genome shotgun (WGS) entry which is preliminary data.</text>
</comment>
<dbReference type="Proteomes" id="UP000790580">
    <property type="component" value="Unassembled WGS sequence"/>
</dbReference>
<protein>
    <submittedName>
        <fullName evidence="1">Uncharacterized protein</fullName>
    </submittedName>
</protein>
<gene>
    <name evidence="1" type="ORF">KS407_23030</name>
</gene>
<reference evidence="1 2" key="1">
    <citation type="submission" date="2021-06" db="EMBL/GenBank/DDBJ databases">
        <title>Bacillus sp. RD4P76, an endophyte from a halophyte.</title>
        <authorList>
            <person name="Sun J.-Q."/>
        </authorList>
    </citation>
    <scope>NUCLEOTIDE SEQUENCE [LARGE SCALE GENOMIC DNA]</scope>
    <source>
        <strain evidence="1 2">JCM 17098</strain>
    </source>
</reference>
<keyword evidence="2" id="KW-1185">Reference proteome</keyword>
<accession>A0ABS6K0C3</accession>
<evidence type="ECO:0000313" key="2">
    <source>
        <dbReference type="Proteomes" id="UP000790580"/>
    </source>
</evidence>
<organism evidence="1 2">
    <name type="scientific">Evansella alkalicola</name>
    <dbReference type="NCBI Taxonomy" id="745819"/>
    <lineage>
        <taxon>Bacteria</taxon>
        <taxon>Bacillati</taxon>
        <taxon>Bacillota</taxon>
        <taxon>Bacilli</taxon>
        <taxon>Bacillales</taxon>
        <taxon>Bacillaceae</taxon>
        <taxon>Evansella</taxon>
    </lineage>
</organism>
<sequence>MAVRREELYKIIDNISERNLEKVKEILETLTKYEEQFEEVEPTNDEKKVIEEAMNEDFHSFDRG</sequence>
<evidence type="ECO:0000313" key="1">
    <source>
        <dbReference type="EMBL" id="MBU9724303.1"/>
    </source>
</evidence>
<dbReference type="RefSeq" id="WP_088077118.1">
    <property type="nucleotide sequence ID" value="NZ_JAHQCR010000091.1"/>
</dbReference>
<dbReference type="EMBL" id="JAHQCR010000091">
    <property type="protein sequence ID" value="MBU9724303.1"/>
    <property type="molecule type" value="Genomic_DNA"/>
</dbReference>
<name>A0ABS6K0C3_9BACI</name>